<evidence type="ECO:0000256" key="5">
    <source>
        <dbReference type="ARBA" id="ARBA00013189"/>
    </source>
</evidence>
<evidence type="ECO:0000256" key="8">
    <source>
        <dbReference type="ARBA" id="ARBA00023235"/>
    </source>
</evidence>
<dbReference type="PANTHER" id="PTHR43725:SF47">
    <property type="entry name" value="UDP-GLUCOSE 4-EPIMERASE"/>
    <property type="match status" value="1"/>
</dbReference>
<evidence type="ECO:0000256" key="7">
    <source>
        <dbReference type="ARBA" id="ARBA00023027"/>
    </source>
</evidence>
<comment type="cofactor">
    <cofactor evidence="2 9">
        <name>NAD(+)</name>
        <dbReference type="ChEBI" id="CHEBI:57540"/>
    </cofactor>
</comment>
<dbReference type="Proteomes" id="UP001301442">
    <property type="component" value="Chromosome"/>
</dbReference>
<keyword evidence="8 9" id="KW-0413">Isomerase</keyword>
<evidence type="ECO:0000256" key="4">
    <source>
        <dbReference type="ARBA" id="ARBA00007637"/>
    </source>
</evidence>
<evidence type="ECO:0000256" key="2">
    <source>
        <dbReference type="ARBA" id="ARBA00001911"/>
    </source>
</evidence>
<dbReference type="EMBL" id="CP136600">
    <property type="protein sequence ID" value="WOH36572.1"/>
    <property type="molecule type" value="Genomic_DNA"/>
</dbReference>
<feature type="domain" description="NAD(P)-binding" evidence="10">
    <location>
        <begin position="4"/>
        <end position="327"/>
    </location>
</feature>
<evidence type="ECO:0000313" key="11">
    <source>
        <dbReference type="EMBL" id="WOH36572.1"/>
    </source>
</evidence>
<name>A0ABZ0GL06_9GAMM</name>
<dbReference type="InterPro" id="IPR036291">
    <property type="entry name" value="NAD(P)-bd_dom_sf"/>
</dbReference>
<proteinExistence type="inferred from homology"/>
<comment type="pathway">
    <text evidence="3 9">Carbohydrate metabolism; galactose metabolism.</text>
</comment>
<dbReference type="PANTHER" id="PTHR43725">
    <property type="entry name" value="UDP-GLUCOSE 4-EPIMERASE"/>
    <property type="match status" value="1"/>
</dbReference>
<accession>A0ABZ0GL06</accession>
<dbReference type="RefSeq" id="WP_348395383.1">
    <property type="nucleotide sequence ID" value="NZ_CP136600.1"/>
</dbReference>
<dbReference type="Gene3D" id="3.90.25.10">
    <property type="entry name" value="UDP-galactose 4-epimerase, domain 1"/>
    <property type="match status" value="1"/>
</dbReference>
<dbReference type="CDD" id="cd05247">
    <property type="entry name" value="UDP_G4E_1_SDR_e"/>
    <property type="match status" value="1"/>
</dbReference>
<evidence type="ECO:0000313" key="12">
    <source>
        <dbReference type="Proteomes" id="UP001301442"/>
    </source>
</evidence>
<keyword evidence="7 9" id="KW-0520">NAD</keyword>
<dbReference type="NCBIfam" id="NF007956">
    <property type="entry name" value="PRK10675.1"/>
    <property type="match status" value="1"/>
</dbReference>
<sequence length="341" mass="37360">MQVLVTGGAGYIGSHTVLSLLTHNYDVVVYDNLSNSSVESIARVEKLTGKSVSFVEGDICDKAKLSDVFEQFNIDAVIHFAALKAVGESAQIPLSYYQNNVHGSVCLLEVMQQYNVHNFIFSSSATVYGEENDVPYVETMKLGTPSSPYGASKVMVERVLADFALSDTNFRGVSLRYFNPIGAHESGDIGEDPKGIPNNLLPYVAQVAVGKRDKLSIFGDDYPTADGSCERDYLHVMDLAQGHVAALDWLNSNNEFRGVEAFNLGTGNGVSVFAIVKAFEQAINNSIAFEVSPRRAGDLPAFWANATKANNELNWQASRSLEQMMSDTWRWQLNNPDGYQA</sequence>
<dbReference type="NCBIfam" id="TIGR01179">
    <property type="entry name" value="galE"/>
    <property type="match status" value="1"/>
</dbReference>
<dbReference type="GO" id="GO:0003978">
    <property type="term" value="F:UDP-glucose 4-epimerase activity"/>
    <property type="evidence" value="ECO:0007669"/>
    <property type="project" value="UniProtKB-EC"/>
</dbReference>
<organism evidence="11 12">
    <name type="scientific">Thalassotalea fonticola</name>
    <dbReference type="NCBI Taxonomy" id="3065649"/>
    <lineage>
        <taxon>Bacteria</taxon>
        <taxon>Pseudomonadati</taxon>
        <taxon>Pseudomonadota</taxon>
        <taxon>Gammaproteobacteria</taxon>
        <taxon>Alteromonadales</taxon>
        <taxon>Colwelliaceae</taxon>
        <taxon>Thalassotalea</taxon>
    </lineage>
</organism>
<dbReference type="Pfam" id="PF16363">
    <property type="entry name" value="GDP_Man_Dehyd"/>
    <property type="match status" value="1"/>
</dbReference>
<dbReference type="Gene3D" id="3.40.50.720">
    <property type="entry name" value="NAD(P)-binding Rossmann-like Domain"/>
    <property type="match status" value="1"/>
</dbReference>
<protein>
    <recommendedName>
        <fullName evidence="6 9">UDP-glucose 4-epimerase</fullName>
        <ecNumber evidence="5 9">5.1.3.2</ecNumber>
    </recommendedName>
</protein>
<evidence type="ECO:0000256" key="3">
    <source>
        <dbReference type="ARBA" id="ARBA00004947"/>
    </source>
</evidence>
<reference evidence="11 12" key="1">
    <citation type="submission" date="2023-09" db="EMBL/GenBank/DDBJ databases">
        <authorList>
            <person name="Qi X."/>
        </authorList>
    </citation>
    <scope>NUCLEOTIDE SEQUENCE [LARGE SCALE GENOMIC DNA]</scope>
    <source>
        <strain evidence="11 12">S1-1</strain>
    </source>
</reference>
<evidence type="ECO:0000256" key="1">
    <source>
        <dbReference type="ARBA" id="ARBA00000083"/>
    </source>
</evidence>
<keyword evidence="12" id="KW-1185">Reference proteome</keyword>
<keyword evidence="9" id="KW-0119">Carbohydrate metabolism</keyword>
<evidence type="ECO:0000259" key="10">
    <source>
        <dbReference type="Pfam" id="PF16363"/>
    </source>
</evidence>
<dbReference type="SUPFAM" id="SSF51735">
    <property type="entry name" value="NAD(P)-binding Rossmann-fold domains"/>
    <property type="match status" value="1"/>
</dbReference>
<dbReference type="EC" id="5.1.3.2" evidence="5 9"/>
<evidence type="ECO:0000256" key="6">
    <source>
        <dbReference type="ARBA" id="ARBA00018569"/>
    </source>
</evidence>
<gene>
    <name evidence="11" type="primary">galE</name>
    <name evidence="11" type="ORF">RI844_14505</name>
</gene>
<comment type="subunit">
    <text evidence="9">Homodimer.</text>
</comment>
<comment type="catalytic activity">
    <reaction evidence="1 9">
        <text>UDP-alpha-D-glucose = UDP-alpha-D-galactose</text>
        <dbReference type="Rhea" id="RHEA:22168"/>
        <dbReference type="ChEBI" id="CHEBI:58885"/>
        <dbReference type="ChEBI" id="CHEBI:66914"/>
        <dbReference type="EC" id="5.1.3.2"/>
    </reaction>
</comment>
<dbReference type="InterPro" id="IPR005886">
    <property type="entry name" value="UDP_G4E"/>
</dbReference>
<comment type="similarity">
    <text evidence="4 9">Belongs to the NAD(P)-dependent epimerase/dehydratase family.</text>
</comment>
<evidence type="ECO:0000256" key="9">
    <source>
        <dbReference type="RuleBase" id="RU366046"/>
    </source>
</evidence>
<dbReference type="InterPro" id="IPR016040">
    <property type="entry name" value="NAD(P)-bd_dom"/>
</dbReference>